<evidence type="ECO:0000313" key="2">
    <source>
        <dbReference type="Proteomes" id="UP000005239"/>
    </source>
</evidence>
<name>A0A2A6B2Q1_PRIPA</name>
<sequence length="206" mass="23364">MLPRSISQFIAIVILFLIVQGTIILTLALTAFPIRDDFAGMSKLDVIVACLQHALNSIYSILLPANTPVLLICVWNILLSACCWILAIAVHKIYSVEEDIREAEETDIEMHHIGGVSALFEVDEEGLSSDSNLRYSTPFEEGVSSVYYSVRSCSSDQYFIDELSSTRFLQFDESESVHSIRSCPSDMEFFNDQYRLRQFDDRHNSF</sequence>
<dbReference type="AlphaFoldDB" id="A0A2A6B2Q1"/>
<dbReference type="EnsemblMetazoa" id="PPA03874.1">
    <property type="protein sequence ID" value="PPA03874.1"/>
    <property type="gene ID" value="WBGene00093428"/>
</dbReference>
<proteinExistence type="predicted"/>
<accession>A0A2A6B2Q1</accession>
<accession>A0A8R1U5K8</accession>
<protein>
    <submittedName>
        <fullName evidence="1">Uncharacterized protein</fullName>
    </submittedName>
</protein>
<gene>
    <name evidence="1" type="primary">WBGene00093428</name>
</gene>
<organism evidence="1 2">
    <name type="scientific">Pristionchus pacificus</name>
    <name type="common">Parasitic nematode worm</name>
    <dbReference type="NCBI Taxonomy" id="54126"/>
    <lineage>
        <taxon>Eukaryota</taxon>
        <taxon>Metazoa</taxon>
        <taxon>Ecdysozoa</taxon>
        <taxon>Nematoda</taxon>
        <taxon>Chromadorea</taxon>
        <taxon>Rhabditida</taxon>
        <taxon>Rhabditina</taxon>
        <taxon>Diplogasteromorpha</taxon>
        <taxon>Diplogasteroidea</taxon>
        <taxon>Neodiplogasteridae</taxon>
        <taxon>Pristionchus</taxon>
    </lineage>
</organism>
<evidence type="ECO:0000313" key="1">
    <source>
        <dbReference type="EnsemblMetazoa" id="PPA03874.1"/>
    </source>
</evidence>
<reference evidence="1" key="2">
    <citation type="submission" date="2022-06" db="UniProtKB">
        <authorList>
            <consortium name="EnsemblMetazoa"/>
        </authorList>
    </citation>
    <scope>IDENTIFICATION</scope>
    <source>
        <strain evidence="1">PS312</strain>
    </source>
</reference>
<reference evidence="2" key="1">
    <citation type="journal article" date="2008" name="Nat. Genet.">
        <title>The Pristionchus pacificus genome provides a unique perspective on nematode lifestyle and parasitism.</title>
        <authorList>
            <person name="Dieterich C."/>
            <person name="Clifton S.W."/>
            <person name="Schuster L.N."/>
            <person name="Chinwalla A."/>
            <person name="Delehaunty K."/>
            <person name="Dinkelacker I."/>
            <person name="Fulton L."/>
            <person name="Fulton R."/>
            <person name="Godfrey J."/>
            <person name="Minx P."/>
            <person name="Mitreva M."/>
            <person name="Roeseler W."/>
            <person name="Tian H."/>
            <person name="Witte H."/>
            <person name="Yang S.P."/>
            <person name="Wilson R.K."/>
            <person name="Sommer R.J."/>
        </authorList>
    </citation>
    <scope>NUCLEOTIDE SEQUENCE [LARGE SCALE GENOMIC DNA]</scope>
    <source>
        <strain evidence="2">PS312</strain>
    </source>
</reference>
<keyword evidence="2" id="KW-1185">Reference proteome</keyword>
<dbReference type="Proteomes" id="UP000005239">
    <property type="component" value="Unassembled WGS sequence"/>
</dbReference>